<accession>A0A1M5ZB11</accession>
<dbReference type="STRING" id="1216006.VA7868_02510"/>
<feature type="signal peptide" evidence="1">
    <location>
        <begin position="1"/>
        <end position="26"/>
    </location>
</feature>
<dbReference type="OrthoDB" id="9937601at2"/>
<dbReference type="Proteomes" id="UP000184608">
    <property type="component" value="Unassembled WGS sequence"/>
</dbReference>
<proteinExistence type="predicted"/>
<dbReference type="AlphaFoldDB" id="A0A1M5ZB11"/>
<reference evidence="2 3" key="1">
    <citation type="submission" date="2016-11" db="EMBL/GenBank/DDBJ databases">
        <authorList>
            <person name="Jaros S."/>
            <person name="Januszkiewicz K."/>
            <person name="Wedrychowicz H."/>
        </authorList>
    </citation>
    <scope>NUCLEOTIDE SEQUENCE [LARGE SCALE GENOMIC DNA]</scope>
    <source>
        <strain evidence="2 3">CECT 7868</strain>
    </source>
</reference>
<sequence>MNKSCCSVLYIAFGFLTFLLPTGGYAQQNIADNIYHHYIEQNRPTGFIILSNLELSEALLKEIEMDYQQTTDKTSQYYYEYLLAKRTQESRYINRFIQHSNTNISELVQNNSLWVSVTNPFYALLSVYAMTDAEALKVLFKLSQLLDGSALSGLYENLSEIQMTNPDLFNRVRKTHQLPLDYWRYFKDLTESTKNADTNQIYKK</sequence>
<evidence type="ECO:0000313" key="3">
    <source>
        <dbReference type="Proteomes" id="UP000184608"/>
    </source>
</evidence>
<protein>
    <submittedName>
        <fullName evidence="2">Uncharacterized protein</fullName>
    </submittedName>
</protein>
<keyword evidence="1" id="KW-0732">Signal</keyword>
<organism evidence="2 3">
    <name type="scientific">Vibrio aerogenes CECT 7868</name>
    <dbReference type="NCBI Taxonomy" id="1216006"/>
    <lineage>
        <taxon>Bacteria</taxon>
        <taxon>Pseudomonadati</taxon>
        <taxon>Pseudomonadota</taxon>
        <taxon>Gammaproteobacteria</taxon>
        <taxon>Vibrionales</taxon>
        <taxon>Vibrionaceae</taxon>
        <taxon>Vibrio</taxon>
    </lineage>
</organism>
<gene>
    <name evidence="2" type="ORF">VA7868_02510</name>
</gene>
<evidence type="ECO:0000313" key="2">
    <source>
        <dbReference type="EMBL" id="SHI21372.1"/>
    </source>
</evidence>
<keyword evidence="3" id="KW-1185">Reference proteome</keyword>
<name>A0A1M5ZB11_9VIBR</name>
<evidence type="ECO:0000256" key="1">
    <source>
        <dbReference type="SAM" id="SignalP"/>
    </source>
</evidence>
<dbReference type="EMBL" id="FQXZ01000026">
    <property type="protein sequence ID" value="SHI21372.1"/>
    <property type="molecule type" value="Genomic_DNA"/>
</dbReference>
<dbReference type="RefSeq" id="WP_073604163.1">
    <property type="nucleotide sequence ID" value="NZ_FQXZ01000026.1"/>
</dbReference>
<feature type="chain" id="PRO_5012816211" evidence="1">
    <location>
        <begin position="27"/>
        <end position="204"/>
    </location>
</feature>